<proteinExistence type="predicted"/>
<protein>
    <recommendedName>
        <fullName evidence="3">DUF2490 domain-containing protein</fullName>
    </recommendedName>
</protein>
<keyword evidence="2" id="KW-1185">Reference proteome</keyword>
<comment type="caution">
    <text evidence="1">The sequence shown here is derived from an EMBL/GenBank/DDBJ whole genome shotgun (WGS) entry which is preliminary data.</text>
</comment>
<evidence type="ECO:0008006" key="3">
    <source>
        <dbReference type="Google" id="ProtNLM"/>
    </source>
</evidence>
<name>A0A7V8GL91_9GAMM</name>
<dbReference type="AlphaFoldDB" id="A0A7V8GL91"/>
<dbReference type="EMBL" id="MWIP01000011">
    <property type="protein sequence ID" value="KAF1685670.1"/>
    <property type="molecule type" value="Genomic_DNA"/>
</dbReference>
<sequence length="242" mass="26291">MGLLVIVLAGSALLQEANAGPWEVGGTGVDSKRKVKAEVALRDSSGARVWARPVLGYAHPVNERMSFEVSHGYGVIDRPGYRASGARDLDVKLKYQLARESPTGLAWLVEPKLGVPVGDDRKGIGRGRHAVELPLRASRTVDATTYTGEVRYTHVLGGDHGQRLWGVGGLVEHVPGPAWVLGVDVFADTPVDRASRYHVRSNVAAKWRPTAAFEVQGLVGSTLTNRRGEEQVSYKVVLEYKY</sequence>
<evidence type="ECO:0000313" key="2">
    <source>
        <dbReference type="Proteomes" id="UP000462066"/>
    </source>
</evidence>
<reference evidence="1 2" key="1">
    <citation type="submission" date="2017-10" db="EMBL/GenBank/DDBJ databases">
        <title>Whole genome sequencing of Pseudoxanthomonas broegbernensis DSM 12573(T).</title>
        <authorList>
            <person name="Kumar S."/>
            <person name="Bansal K."/>
            <person name="Kaur A."/>
            <person name="Patil P."/>
            <person name="Sharma S."/>
            <person name="Patil P.B."/>
        </authorList>
    </citation>
    <scope>NUCLEOTIDE SEQUENCE [LARGE SCALE GENOMIC DNA]</scope>
    <source>
        <strain evidence="1 2">DSM 12573</strain>
    </source>
</reference>
<evidence type="ECO:0000313" key="1">
    <source>
        <dbReference type="EMBL" id="KAF1685670.1"/>
    </source>
</evidence>
<organism evidence="1 2">
    <name type="scientific">Pseudoxanthomonas broegbernensis</name>
    <dbReference type="NCBI Taxonomy" id="83619"/>
    <lineage>
        <taxon>Bacteria</taxon>
        <taxon>Pseudomonadati</taxon>
        <taxon>Pseudomonadota</taxon>
        <taxon>Gammaproteobacteria</taxon>
        <taxon>Lysobacterales</taxon>
        <taxon>Lysobacteraceae</taxon>
        <taxon>Pseudoxanthomonas</taxon>
    </lineage>
</organism>
<accession>A0A7V8GL91</accession>
<dbReference type="Proteomes" id="UP000462066">
    <property type="component" value="Unassembled WGS sequence"/>
</dbReference>
<gene>
    <name evidence="1" type="ORF">B1992_10725</name>
</gene>